<organism evidence="1">
    <name type="scientific">marine sediment metagenome</name>
    <dbReference type="NCBI Taxonomy" id="412755"/>
    <lineage>
        <taxon>unclassified sequences</taxon>
        <taxon>metagenomes</taxon>
        <taxon>ecological metagenomes</taxon>
    </lineage>
</organism>
<evidence type="ECO:0000313" key="1">
    <source>
        <dbReference type="EMBL" id="GAG14969.1"/>
    </source>
</evidence>
<protein>
    <submittedName>
        <fullName evidence="1">Uncharacterized protein</fullName>
    </submittedName>
</protein>
<comment type="caution">
    <text evidence="1">The sequence shown here is derived from an EMBL/GenBank/DDBJ whole genome shotgun (WGS) entry which is preliminary data.</text>
</comment>
<name>X0VA38_9ZZZZ</name>
<feature type="non-terminal residue" evidence="1">
    <location>
        <position position="39"/>
    </location>
</feature>
<proteinExistence type="predicted"/>
<accession>X0VA38</accession>
<dbReference type="AlphaFoldDB" id="X0VA38"/>
<sequence length="39" mass="4604">MYKENYDRLMSCGLYEVLVDTRVLIPHQEVDVESARSDE</sequence>
<reference evidence="1" key="1">
    <citation type="journal article" date="2014" name="Front. Microbiol.">
        <title>High frequency of phylogenetically diverse reductive dehalogenase-homologous genes in deep subseafloor sedimentary metagenomes.</title>
        <authorList>
            <person name="Kawai M."/>
            <person name="Futagami T."/>
            <person name="Toyoda A."/>
            <person name="Takaki Y."/>
            <person name="Nishi S."/>
            <person name="Hori S."/>
            <person name="Arai W."/>
            <person name="Tsubouchi T."/>
            <person name="Morono Y."/>
            <person name="Uchiyama I."/>
            <person name="Ito T."/>
            <person name="Fujiyama A."/>
            <person name="Inagaki F."/>
            <person name="Takami H."/>
        </authorList>
    </citation>
    <scope>NUCLEOTIDE SEQUENCE</scope>
    <source>
        <strain evidence="1">Expedition CK06-06</strain>
    </source>
</reference>
<gene>
    <name evidence="1" type="ORF">S01H1_54078</name>
</gene>
<dbReference type="EMBL" id="BARS01035061">
    <property type="protein sequence ID" value="GAG14969.1"/>
    <property type="molecule type" value="Genomic_DNA"/>
</dbReference>